<evidence type="ECO:0000313" key="5">
    <source>
        <dbReference type="EMBL" id="CAB4211165.1"/>
    </source>
</evidence>
<gene>
    <name evidence="3" type="ORF">UFOVP1065_187</name>
    <name evidence="4" type="ORF">UFOVP1198_156</name>
    <name evidence="5" type="ORF">UFOVP1418_148</name>
    <name evidence="7" type="ORF">UFOVP1524_2</name>
    <name evidence="6" type="ORF">UFOVP1651_2</name>
    <name evidence="1" type="ORF">UFOVP908_213</name>
    <name evidence="2" type="ORF">UFOVP990_156</name>
</gene>
<dbReference type="EMBL" id="LR797021">
    <property type="protein sequence ID" value="CAB4182248.1"/>
    <property type="molecule type" value="Genomic_DNA"/>
</dbReference>
<sequence>MFRFHFAIKNPFKRSRIEQTDYIEYDRKITTNKSVEVQFSRWEAYNIFEFSVNTIWFGEDHGGIGFDIEVLGYMFAAKIYDVRHWDYKNHCWEEYEDEEK</sequence>
<dbReference type="EMBL" id="LR797369">
    <property type="protein sequence ID" value="CAB4211165.1"/>
    <property type="molecule type" value="Genomic_DNA"/>
</dbReference>
<dbReference type="EMBL" id="LR798378">
    <property type="protein sequence ID" value="CAB5227623.1"/>
    <property type="molecule type" value="Genomic_DNA"/>
</dbReference>
<protein>
    <submittedName>
        <fullName evidence="7">Uncharacterized protein</fullName>
    </submittedName>
</protein>
<evidence type="ECO:0000313" key="6">
    <source>
        <dbReference type="EMBL" id="CAB4222298.1"/>
    </source>
</evidence>
<accession>A0A6J7X958</accession>
<proteinExistence type="predicted"/>
<evidence type="ECO:0000313" key="4">
    <source>
        <dbReference type="EMBL" id="CAB4190816.1"/>
    </source>
</evidence>
<reference evidence="7" key="1">
    <citation type="submission" date="2020-05" db="EMBL/GenBank/DDBJ databases">
        <authorList>
            <person name="Chiriac C."/>
            <person name="Salcher M."/>
            <person name="Ghai R."/>
            <person name="Kavagutti S V."/>
        </authorList>
    </citation>
    <scope>NUCLEOTIDE SEQUENCE</scope>
</reference>
<evidence type="ECO:0000313" key="1">
    <source>
        <dbReference type="EMBL" id="CAB4171066.1"/>
    </source>
</evidence>
<dbReference type="EMBL" id="LR797518">
    <property type="protein sequence ID" value="CAB4222298.1"/>
    <property type="molecule type" value="Genomic_DNA"/>
</dbReference>
<dbReference type="EMBL" id="LR796945">
    <property type="protein sequence ID" value="CAB4177055.1"/>
    <property type="molecule type" value="Genomic_DNA"/>
</dbReference>
<evidence type="ECO:0000313" key="3">
    <source>
        <dbReference type="EMBL" id="CAB4182248.1"/>
    </source>
</evidence>
<name>A0A6J7X958_9CAUD</name>
<dbReference type="EMBL" id="LR796860">
    <property type="protein sequence ID" value="CAB4171066.1"/>
    <property type="molecule type" value="Genomic_DNA"/>
</dbReference>
<evidence type="ECO:0000313" key="2">
    <source>
        <dbReference type="EMBL" id="CAB4177055.1"/>
    </source>
</evidence>
<evidence type="ECO:0000313" key="7">
    <source>
        <dbReference type="EMBL" id="CAB5227623.1"/>
    </source>
</evidence>
<dbReference type="EMBL" id="LR797157">
    <property type="protein sequence ID" value="CAB4190816.1"/>
    <property type="molecule type" value="Genomic_DNA"/>
</dbReference>
<organism evidence="7">
    <name type="scientific">uncultured Caudovirales phage</name>
    <dbReference type="NCBI Taxonomy" id="2100421"/>
    <lineage>
        <taxon>Viruses</taxon>
        <taxon>Duplodnaviria</taxon>
        <taxon>Heunggongvirae</taxon>
        <taxon>Uroviricota</taxon>
        <taxon>Caudoviricetes</taxon>
        <taxon>Peduoviridae</taxon>
        <taxon>Maltschvirus</taxon>
        <taxon>Maltschvirus maltsch</taxon>
    </lineage>
</organism>